<dbReference type="OrthoDB" id="6355886at2759"/>
<evidence type="ECO:0000256" key="4">
    <source>
        <dbReference type="ARBA" id="ARBA00022679"/>
    </source>
</evidence>
<keyword evidence="7" id="KW-1133">Transmembrane helix</keyword>
<dbReference type="PANTHER" id="PTHR11214:SF314">
    <property type="entry name" value="HEXOSYLTRANSFERASE"/>
    <property type="match status" value="1"/>
</dbReference>
<dbReference type="Proteomes" id="UP000270094">
    <property type="component" value="Unassembled WGS sequence"/>
</dbReference>
<evidence type="ECO:0000256" key="5">
    <source>
        <dbReference type="ARBA" id="ARBA00022692"/>
    </source>
</evidence>
<dbReference type="EMBL" id="UYYB01103414">
    <property type="protein sequence ID" value="VDM78942.1"/>
    <property type="molecule type" value="Genomic_DNA"/>
</dbReference>
<reference evidence="11 12" key="1">
    <citation type="submission" date="2018-11" db="EMBL/GenBank/DDBJ databases">
        <authorList>
            <consortium name="Pathogen Informatics"/>
        </authorList>
    </citation>
    <scope>NUCLEOTIDE SEQUENCE [LARGE SCALE GENOMIC DNA]</scope>
</reference>
<evidence type="ECO:0000256" key="1">
    <source>
        <dbReference type="ARBA" id="ARBA00004323"/>
    </source>
</evidence>
<keyword evidence="8 10" id="KW-0333">Golgi apparatus</keyword>
<keyword evidence="5" id="KW-0812">Transmembrane</keyword>
<name>A0A3P7LI38_STRVU</name>
<dbReference type="GO" id="GO:0016758">
    <property type="term" value="F:hexosyltransferase activity"/>
    <property type="evidence" value="ECO:0007669"/>
    <property type="project" value="InterPro"/>
</dbReference>
<dbReference type="Pfam" id="PF01762">
    <property type="entry name" value="Galactosyl_T"/>
    <property type="match status" value="1"/>
</dbReference>
<evidence type="ECO:0000256" key="7">
    <source>
        <dbReference type="ARBA" id="ARBA00022989"/>
    </source>
</evidence>
<keyword evidence="4" id="KW-0808">Transferase</keyword>
<keyword evidence="6" id="KW-0735">Signal-anchor</keyword>
<keyword evidence="12" id="KW-1185">Reference proteome</keyword>
<evidence type="ECO:0000256" key="2">
    <source>
        <dbReference type="ARBA" id="ARBA00008661"/>
    </source>
</evidence>
<dbReference type="AlphaFoldDB" id="A0A3P7LI38"/>
<comment type="subcellular location">
    <subcellularLocation>
        <location evidence="1 10">Golgi apparatus membrane</location>
        <topology evidence="1 10">Single-pass type II membrane protein</topology>
    </subcellularLocation>
</comment>
<protein>
    <recommendedName>
        <fullName evidence="10">Hexosyltransferase</fullName>
        <ecNumber evidence="10">2.4.1.-</ecNumber>
    </recommendedName>
</protein>
<accession>A0A3P7LI38</accession>
<evidence type="ECO:0000313" key="11">
    <source>
        <dbReference type="EMBL" id="VDM78942.1"/>
    </source>
</evidence>
<dbReference type="Gene3D" id="3.90.550.50">
    <property type="match status" value="1"/>
</dbReference>
<evidence type="ECO:0000256" key="9">
    <source>
        <dbReference type="ARBA" id="ARBA00023136"/>
    </source>
</evidence>
<proteinExistence type="inferred from homology"/>
<dbReference type="GO" id="GO:0006493">
    <property type="term" value="P:protein O-linked glycosylation"/>
    <property type="evidence" value="ECO:0007669"/>
    <property type="project" value="TreeGrafter"/>
</dbReference>
<evidence type="ECO:0000256" key="6">
    <source>
        <dbReference type="ARBA" id="ARBA00022968"/>
    </source>
</evidence>
<dbReference type="InterPro" id="IPR002659">
    <property type="entry name" value="Glyco_trans_31"/>
</dbReference>
<dbReference type="GO" id="GO:0000139">
    <property type="term" value="C:Golgi membrane"/>
    <property type="evidence" value="ECO:0007669"/>
    <property type="project" value="UniProtKB-SubCell"/>
</dbReference>
<sequence length="238" mass="27985">MVLTEPNDFEQRARWRNAYGAQRMKQEFGYCVIFPIGLLRNTSESKRLEGEKDLYGDILQGDYVDSYRNLSLKSLSALRYIAIAYPKVKAILKMDDDIAWNVPKVANYINYILPRSISCHKYESGPPIRDKTSRWFTAYNEYPEGKFPQYCNGAAYILHGTALQPMFRKVTKLRFFWVDDVFITGLLTRDADIHFIKFNQYIKLKKLHKPPSTIFYDDMMFYGTNKESIGFKFVKRVR</sequence>
<evidence type="ECO:0000313" key="12">
    <source>
        <dbReference type="Proteomes" id="UP000270094"/>
    </source>
</evidence>
<evidence type="ECO:0000256" key="3">
    <source>
        <dbReference type="ARBA" id="ARBA00022676"/>
    </source>
</evidence>
<comment type="similarity">
    <text evidence="2 10">Belongs to the glycosyltransferase 31 family.</text>
</comment>
<evidence type="ECO:0000256" key="8">
    <source>
        <dbReference type="ARBA" id="ARBA00023034"/>
    </source>
</evidence>
<dbReference type="PANTHER" id="PTHR11214">
    <property type="entry name" value="BETA-1,3-N-ACETYLGLUCOSAMINYLTRANSFERASE"/>
    <property type="match status" value="1"/>
</dbReference>
<gene>
    <name evidence="11" type="ORF">SVUK_LOCUS13940</name>
</gene>
<organism evidence="11 12">
    <name type="scientific">Strongylus vulgaris</name>
    <name type="common">Blood worm</name>
    <dbReference type="NCBI Taxonomy" id="40348"/>
    <lineage>
        <taxon>Eukaryota</taxon>
        <taxon>Metazoa</taxon>
        <taxon>Ecdysozoa</taxon>
        <taxon>Nematoda</taxon>
        <taxon>Chromadorea</taxon>
        <taxon>Rhabditida</taxon>
        <taxon>Rhabditina</taxon>
        <taxon>Rhabditomorpha</taxon>
        <taxon>Strongyloidea</taxon>
        <taxon>Strongylidae</taxon>
        <taxon>Strongylus</taxon>
    </lineage>
</organism>
<evidence type="ECO:0000256" key="10">
    <source>
        <dbReference type="RuleBase" id="RU363063"/>
    </source>
</evidence>
<keyword evidence="9" id="KW-0472">Membrane</keyword>
<dbReference type="EC" id="2.4.1.-" evidence="10"/>
<keyword evidence="3 10" id="KW-0328">Glycosyltransferase</keyword>